<evidence type="ECO:0000313" key="2">
    <source>
        <dbReference type="Proteomes" id="UP000093186"/>
    </source>
</evidence>
<protein>
    <recommendedName>
        <fullName evidence="3">DUF1579 domain-containing protein</fullName>
    </recommendedName>
</protein>
<organism evidence="1 2">
    <name type="scientific">Tenacibaculum soleae</name>
    <dbReference type="NCBI Taxonomy" id="447689"/>
    <lineage>
        <taxon>Bacteria</taxon>
        <taxon>Pseudomonadati</taxon>
        <taxon>Bacteroidota</taxon>
        <taxon>Flavobacteriia</taxon>
        <taxon>Flavobacteriales</taxon>
        <taxon>Flavobacteriaceae</taxon>
        <taxon>Tenacibaculum</taxon>
    </lineage>
</organism>
<reference evidence="1 2" key="1">
    <citation type="submission" date="2016-06" db="EMBL/GenBank/DDBJ databases">
        <title>Draft Genome Sequence of Tenacibaculum soleae UCD-KL19.</title>
        <authorList>
            <person name="Eisen J.A."/>
            <person name="Coil D.A."/>
            <person name="Lujan K.M."/>
        </authorList>
    </citation>
    <scope>NUCLEOTIDE SEQUENCE [LARGE SCALE GENOMIC DNA]</scope>
    <source>
        <strain evidence="1 2">UCD-KL19</strain>
    </source>
</reference>
<comment type="caution">
    <text evidence="1">The sequence shown here is derived from an EMBL/GenBank/DDBJ whole genome shotgun (WGS) entry which is preliminary data.</text>
</comment>
<accession>A0A1B9XYQ6</accession>
<evidence type="ECO:0000313" key="1">
    <source>
        <dbReference type="EMBL" id="OCK42693.1"/>
    </source>
</evidence>
<sequence length="160" mass="18676">MNFSCISAQEITLKKGMTKAKIQKGTYYKTDHSIIKKFIGIWEGNVGGKKFKLKIFKEKVFLKGSDIYMDVLNGLYCFENCNFENPNAFLSKTNGTFEMYEKGKIEFMINDFKYKKLANVNFEILENNTAKWTLFYTFSNKDKPKGFTIPKEMLLKKTNQ</sequence>
<dbReference type="Proteomes" id="UP000093186">
    <property type="component" value="Unassembled WGS sequence"/>
</dbReference>
<keyword evidence="2" id="KW-1185">Reference proteome</keyword>
<gene>
    <name evidence="1" type="ORF">BA195_13845</name>
</gene>
<dbReference type="EMBL" id="MAKX01000004">
    <property type="protein sequence ID" value="OCK42693.1"/>
    <property type="molecule type" value="Genomic_DNA"/>
</dbReference>
<dbReference type="AlphaFoldDB" id="A0A1B9XYQ6"/>
<evidence type="ECO:0008006" key="3">
    <source>
        <dbReference type="Google" id="ProtNLM"/>
    </source>
</evidence>
<name>A0A1B9XYQ6_9FLAO</name>
<proteinExistence type="predicted"/>